<keyword evidence="3 5" id="KW-1133">Transmembrane helix</keyword>
<gene>
    <name evidence="6 8" type="ORF">CBG12510</name>
    <name evidence="6" type="ORF">CBG_12510</name>
</gene>
<sequence length="653" mass="74475">MFQQYRQSPAETSPVDDVVAICREISSNIISTERNVSVAKMIIHRLFRNPHIDLCSILPPLIPQHYQDSPYAHIQSLVNGNSLFFETVLEDDQLCTDLWDSILNQCDVSAAPTDPAKDSVLFSAVSQYVTRMLPCDESTSTSMSVPHPPKTTHQTIRTPLQLFRADSPLVNRISIEDRSQMMSVSNVSFQPRLVQNFCGFITKSCTTAQFTNANKLLLIRFLLKQFHVFCQFNTGDPEVDNWKLDLMTSAPFKMPLFDFFKSSITQVPTSTVFRDIIMCWLTYARPWRYHNMSDPSDFPPAAKYRQFFEQNVEFYEIILGKVIKRFSAFEIGEELIPSLRAVVEFSWKEPQTLLLRHIQLDIQPHCLELLEHMQVVVRLNMATIRQEQEAHSGFWNMLFHSGESMKVQSCQRICNDLLALMKDSDSYVGTHLVQEMDVTDVPGTSNQAFNGSTEKCTSLLNETPKSGLGIPDHFIDAPSNHMLLTPIGQRQVLNRERRFDFSKCAKDDPKGPIRSYELGLAVRFTTALAQKLNEFSLVKSIGSHYSERTLIGSIVRKVMYPPVPNLDPNATVPAYSARIVRSPPLLRLRVRGPFTCIFIEIKIFQYFASYQSIFLIIWFMMAMNYGFVFALVSIILIALFITTVCLVELDSVS</sequence>
<dbReference type="Proteomes" id="UP000008549">
    <property type="component" value="Unassembled WGS sequence"/>
</dbReference>
<dbReference type="RefSeq" id="XP_045094890.1">
    <property type="nucleotide sequence ID" value="XM_045239795.1"/>
</dbReference>
<keyword evidence="7" id="KW-1185">Reference proteome</keyword>
<evidence type="ECO:0000256" key="5">
    <source>
        <dbReference type="SAM" id="Phobius"/>
    </source>
</evidence>
<accession>A8XFX9</accession>
<dbReference type="CTD" id="8582032"/>
<comment type="subcellular location">
    <subcellularLocation>
        <location evidence="1">Membrane</location>
        <topology evidence="1">Single-pass membrane protein</topology>
    </subcellularLocation>
</comment>
<dbReference type="GO" id="GO:0050290">
    <property type="term" value="F:sphingomyelin phosphodiesterase D activity"/>
    <property type="evidence" value="ECO:0000318"/>
    <property type="project" value="GO_Central"/>
</dbReference>
<dbReference type="PANTHER" id="PTHR12988:SF6">
    <property type="entry name" value="SPHINGOMYELIN PHOSPHODIESTERASE 4"/>
    <property type="match status" value="1"/>
</dbReference>
<evidence type="ECO:0000256" key="1">
    <source>
        <dbReference type="ARBA" id="ARBA00004167"/>
    </source>
</evidence>
<dbReference type="GeneID" id="8582032"/>
<dbReference type="Pfam" id="PF14724">
    <property type="entry name" value="mit_SMPDase"/>
    <property type="match status" value="1"/>
</dbReference>
<evidence type="ECO:0000256" key="2">
    <source>
        <dbReference type="ARBA" id="ARBA00022692"/>
    </source>
</evidence>
<dbReference type="eggNOG" id="KOG4396">
    <property type="taxonomic scope" value="Eukaryota"/>
</dbReference>
<dbReference type="FunCoup" id="A8XFX9">
    <property type="interactions" value="226"/>
</dbReference>
<evidence type="ECO:0000313" key="6">
    <source>
        <dbReference type="EMBL" id="CAP31483.2"/>
    </source>
</evidence>
<dbReference type="GO" id="GO:0006685">
    <property type="term" value="P:sphingomyelin catabolic process"/>
    <property type="evidence" value="ECO:0000318"/>
    <property type="project" value="GO_Central"/>
</dbReference>
<proteinExistence type="predicted"/>
<evidence type="ECO:0000313" key="7">
    <source>
        <dbReference type="Proteomes" id="UP000008549"/>
    </source>
</evidence>
<protein>
    <submittedName>
        <fullName evidence="6">Protein CBG12510</fullName>
    </submittedName>
</protein>
<reference evidence="6 7" key="1">
    <citation type="journal article" date="2003" name="PLoS Biol.">
        <title>The genome sequence of Caenorhabditis briggsae: a platform for comparative genomics.</title>
        <authorList>
            <person name="Stein L.D."/>
            <person name="Bao Z."/>
            <person name="Blasiar D."/>
            <person name="Blumenthal T."/>
            <person name="Brent M.R."/>
            <person name="Chen N."/>
            <person name="Chinwalla A."/>
            <person name="Clarke L."/>
            <person name="Clee C."/>
            <person name="Coghlan A."/>
            <person name="Coulson A."/>
            <person name="D'Eustachio P."/>
            <person name="Fitch D.H."/>
            <person name="Fulton L.A."/>
            <person name="Fulton R.E."/>
            <person name="Griffiths-Jones S."/>
            <person name="Harris T.W."/>
            <person name="Hillier L.W."/>
            <person name="Kamath R."/>
            <person name="Kuwabara P.E."/>
            <person name="Mardis E.R."/>
            <person name="Marra M.A."/>
            <person name="Miner T.L."/>
            <person name="Minx P."/>
            <person name="Mullikin J.C."/>
            <person name="Plumb R.W."/>
            <person name="Rogers J."/>
            <person name="Schein J.E."/>
            <person name="Sohrmann M."/>
            <person name="Spieth J."/>
            <person name="Stajich J.E."/>
            <person name="Wei C."/>
            <person name="Willey D."/>
            <person name="Wilson R.K."/>
            <person name="Durbin R."/>
            <person name="Waterston R.H."/>
        </authorList>
    </citation>
    <scope>NUCLEOTIDE SEQUENCE [LARGE SCALE GENOMIC DNA]</scope>
    <source>
        <strain evidence="6 7">AF16</strain>
    </source>
</reference>
<dbReference type="GO" id="GO:0046475">
    <property type="term" value="P:glycerophospholipid catabolic process"/>
    <property type="evidence" value="ECO:0000318"/>
    <property type="project" value="GO_Central"/>
</dbReference>
<reference evidence="6 7" key="2">
    <citation type="journal article" date="2011" name="PLoS Genet.">
        <title>Caenorhabditis briggsae recombinant inbred line genotypes reveal inter-strain incompatibility and the evolution of recombination.</title>
        <authorList>
            <person name="Ross J.A."/>
            <person name="Koboldt D.C."/>
            <person name="Staisch J.E."/>
            <person name="Chamberlin H.M."/>
            <person name="Gupta B.P."/>
            <person name="Miller R.D."/>
            <person name="Baird S.E."/>
            <person name="Haag E.S."/>
        </authorList>
    </citation>
    <scope>NUCLEOTIDE SEQUENCE [LARGE SCALE GENOMIC DNA]</scope>
    <source>
        <strain evidence="6 7">AF16</strain>
    </source>
</reference>
<feature type="transmembrane region" description="Helical" evidence="5">
    <location>
        <begin position="603"/>
        <end position="620"/>
    </location>
</feature>
<organism evidence="6 7">
    <name type="scientific">Caenorhabditis briggsae</name>
    <dbReference type="NCBI Taxonomy" id="6238"/>
    <lineage>
        <taxon>Eukaryota</taxon>
        <taxon>Metazoa</taxon>
        <taxon>Ecdysozoa</taxon>
        <taxon>Nematoda</taxon>
        <taxon>Chromadorea</taxon>
        <taxon>Rhabditida</taxon>
        <taxon>Rhabditina</taxon>
        <taxon>Rhabditomorpha</taxon>
        <taxon>Rhabditoidea</taxon>
        <taxon>Rhabditidae</taxon>
        <taxon>Peloderinae</taxon>
        <taxon>Caenorhabditis</taxon>
    </lineage>
</organism>
<name>A8XFX9_CAEBR</name>
<dbReference type="InterPro" id="IPR024129">
    <property type="entry name" value="Sphingomy_SMPD4"/>
</dbReference>
<dbReference type="GO" id="GO:0046513">
    <property type="term" value="P:ceramide biosynthetic process"/>
    <property type="evidence" value="ECO:0000318"/>
    <property type="project" value="GO_Central"/>
</dbReference>
<feature type="transmembrane region" description="Helical" evidence="5">
    <location>
        <begin position="627"/>
        <end position="649"/>
    </location>
</feature>
<evidence type="ECO:0000256" key="4">
    <source>
        <dbReference type="ARBA" id="ARBA00023136"/>
    </source>
</evidence>
<evidence type="ECO:0000256" key="3">
    <source>
        <dbReference type="ARBA" id="ARBA00022989"/>
    </source>
</evidence>
<evidence type="ECO:0000313" key="8">
    <source>
        <dbReference type="WormBase" id="CBG12510"/>
    </source>
</evidence>
<dbReference type="WormBase" id="CBG12510">
    <property type="protein sequence ID" value="CBP17620"/>
    <property type="gene ID" value="WBGene00033453"/>
</dbReference>
<dbReference type="EMBL" id="HE600940">
    <property type="protein sequence ID" value="CAP31483.2"/>
    <property type="molecule type" value="Genomic_DNA"/>
</dbReference>
<dbReference type="KEGG" id="cbr:CBG_12510"/>
<dbReference type="STRING" id="6238.A8XFX9"/>
<dbReference type="AlphaFoldDB" id="A8XFX9"/>
<dbReference type="HOGENOM" id="CLU_028763_0_0_1"/>
<keyword evidence="4 5" id="KW-0472">Membrane</keyword>
<keyword evidence="2 5" id="KW-0812">Transmembrane</keyword>
<dbReference type="OMA" id="THRFDYS"/>
<dbReference type="InParanoid" id="A8XFX9"/>
<dbReference type="GO" id="GO:0016020">
    <property type="term" value="C:membrane"/>
    <property type="evidence" value="ECO:0007669"/>
    <property type="project" value="UniProtKB-SubCell"/>
</dbReference>
<dbReference type="PANTHER" id="PTHR12988">
    <property type="entry name" value="SPHINGOMYELIN PHOSPHODIESTERASE 4"/>
    <property type="match status" value="1"/>
</dbReference>